<protein>
    <submittedName>
        <fullName evidence="1">Uncharacterized protein</fullName>
    </submittedName>
</protein>
<gene>
    <name evidence="1" type="ORF">Ate02nite_87150</name>
</gene>
<dbReference type="EMBL" id="BOMY01000055">
    <property type="protein sequence ID" value="GIF25985.1"/>
    <property type="molecule type" value="Genomic_DNA"/>
</dbReference>
<reference evidence="1" key="1">
    <citation type="submission" date="2021-01" db="EMBL/GenBank/DDBJ databases">
        <title>Whole genome shotgun sequence of Actinoplanes tereljensis NBRC 105297.</title>
        <authorList>
            <person name="Komaki H."/>
            <person name="Tamura T."/>
        </authorList>
    </citation>
    <scope>NUCLEOTIDE SEQUENCE</scope>
    <source>
        <strain evidence="1">NBRC 105297</strain>
    </source>
</reference>
<dbReference type="RefSeq" id="WP_203813783.1">
    <property type="nucleotide sequence ID" value="NZ_BOMY01000055.1"/>
</dbReference>
<comment type="caution">
    <text evidence="1">The sequence shown here is derived from an EMBL/GenBank/DDBJ whole genome shotgun (WGS) entry which is preliminary data.</text>
</comment>
<organism evidence="1 2">
    <name type="scientific">Paractinoplanes tereljensis</name>
    <dbReference type="NCBI Taxonomy" id="571912"/>
    <lineage>
        <taxon>Bacteria</taxon>
        <taxon>Bacillati</taxon>
        <taxon>Actinomycetota</taxon>
        <taxon>Actinomycetes</taxon>
        <taxon>Micromonosporales</taxon>
        <taxon>Micromonosporaceae</taxon>
        <taxon>Paractinoplanes</taxon>
    </lineage>
</organism>
<evidence type="ECO:0000313" key="2">
    <source>
        <dbReference type="Proteomes" id="UP000623608"/>
    </source>
</evidence>
<dbReference type="AlphaFoldDB" id="A0A919TZ79"/>
<proteinExistence type="predicted"/>
<sequence length="97" mass="10872">MVTVPNAVIFVQTERFDVHAARCLDYCASMRYDVAGLICGDWNAALQMLKDGLATVIVVSSMSQLDPQREPRIEIVPKRMNARRATRPRLVARVAAR</sequence>
<name>A0A919TZ79_9ACTN</name>
<dbReference type="Proteomes" id="UP000623608">
    <property type="component" value="Unassembled WGS sequence"/>
</dbReference>
<keyword evidence="2" id="KW-1185">Reference proteome</keyword>
<evidence type="ECO:0000313" key="1">
    <source>
        <dbReference type="EMBL" id="GIF25985.1"/>
    </source>
</evidence>
<accession>A0A919TZ79</accession>